<accession>A0A2Z5TQY1</accession>
<dbReference type="OrthoDB" id="1701987at2"/>
<keyword evidence="4" id="KW-1185">Reference proteome</keyword>
<dbReference type="AlphaFoldDB" id="A0A2Z5TQY1"/>
<evidence type="ECO:0000313" key="3">
    <source>
        <dbReference type="Proteomes" id="UP000269331"/>
    </source>
</evidence>
<organism evidence="1 3">
    <name type="scientific">Streptococcus ruminantium</name>
    <dbReference type="NCBI Taxonomy" id="1917441"/>
    <lineage>
        <taxon>Bacteria</taxon>
        <taxon>Bacillati</taxon>
        <taxon>Bacillota</taxon>
        <taxon>Bacilli</taxon>
        <taxon>Lactobacillales</taxon>
        <taxon>Streptococcaceae</taxon>
        <taxon>Streptococcus</taxon>
    </lineage>
</organism>
<evidence type="ECO:0000313" key="4">
    <source>
        <dbReference type="Proteomes" id="UP001228446"/>
    </source>
</evidence>
<evidence type="ECO:0000313" key="1">
    <source>
        <dbReference type="EMBL" id="BBA93417.1"/>
    </source>
</evidence>
<proteinExistence type="predicted"/>
<dbReference type="GeneID" id="52230314"/>
<reference evidence="2 4" key="2">
    <citation type="submission" date="2023-08" db="EMBL/GenBank/DDBJ databases">
        <title>Streptococcus ruminantium-associated sheep mastitis outbreak detected in Italy is distinct from bovine isolates.</title>
        <authorList>
            <person name="Rosa M.N."/>
            <person name="Vezina B."/>
            <person name="Tola S."/>
        </authorList>
    </citation>
    <scope>NUCLEOTIDE SEQUENCE [LARGE SCALE GENOMIC DNA]</scope>
    <source>
        <strain evidence="2 4">OM6730</strain>
    </source>
</reference>
<dbReference type="EMBL" id="AP018400">
    <property type="protein sequence ID" value="BBA93417.1"/>
    <property type="molecule type" value="Genomic_DNA"/>
</dbReference>
<dbReference type="KEGG" id="srq:SR187_9075"/>
<dbReference type="RefSeq" id="WP_120172287.1">
    <property type="nucleotide sequence ID" value="NZ_AP018400.1"/>
</dbReference>
<gene>
    <name evidence="2" type="ORF">RFF62_05745</name>
    <name evidence="1" type="ORF">SR187_9075</name>
</gene>
<sequence length="107" mass="11641">MELVLPNNYVALEEEEMMYLDGGSPQNLIKNIQGLIHKTGLSMANRIAAGLPSTITMAKWGYWTAMAYFPGVITKLSALTGNPIIIGLAGLGAAAAVHHLWHNRVFY</sequence>
<reference evidence="1 3" key="1">
    <citation type="journal article" date="2018" name="Genome Biol. Evol.">
        <title>Complete Genome Sequence of Streptococcus ruminantium sp. nov. GUT-187T (=DSM 104980T =JCM 31869T), the Type Strain of S. ruminantium, and Comparison with Genome Sequences of Streptococcus suis Strains.</title>
        <authorList>
            <person name="Tohya M."/>
            <person name="Sekizaki T."/>
            <person name="Miyoshi-Akiyama T."/>
        </authorList>
    </citation>
    <scope>NUCLEOTIDE SEQUENCE [LARGE SCALE GENOMIC DNA]</scope>
    <source>
        <strain evidence="1 3">GUT187T</strain>
    </source>
</reference>
<evidence type="ECO:0000313" key="2">
    <source>
        <dbReference type="EMBL" id="MDQ8833286.1"/>
    </source>
</evidence>
<name>A0A2Z5TQY1_9STRE</name>
<dbReference type="Proteomes" id="UP000269331">
    <property type="component" value="Chromosome"/>
</dbReference>
<dbReference type="EMBL" id="JAVIBX010000018">
    <property type="protein sequence ID" value="MDQ8833286.1"/>
    <property type="molecule type" value="Genomic_DNA"/>
</dbReference>
<dbReference type="Proteomes" id="UP001228446">
    <property type="component" value="Unassembled WGS sequence"/>
</dbReference>
<protein>
    <submittedName>
        <fullName evidence="1">Uncharacterized protein</fullName>
    </submittedName>
</protein>